<dbReference type="PROSITE" id="PS51462">
    <property type="entry name" value="NUDIX"/>
    <property type="match status" value="1"/>
</dbReference>
<comment type="similarity">
    <text evidence="4">Belongs to the Nudix hydrolase family.</text>
</comment>
<name>A0A2U2BU75_9PROT</name>
<dbReference type="InterPro" id="IPR000086">
    <property type="entry name" value="NUDIX_hydrolase_dom"/>
</dbReference>
<dbReference type="InterPro" id="IPR020084">
    <property type="entry name" value="NUDIX_hydrolase_CS"/>
</dbReference>
<comment type="cofactor">
    <cofactor evidence="1">
        <name>Mg(2+)</name>
        <dbReference type="ChEBI" id="CHEBI:18420"/>
    </cofactor>
</comment>
<dbReference type="OrthoDB" id="9816040at2"/>
<dbReference type="Gene3D" id="3.90.79.10">
    <property type="entry name" value="Nucleoside Triphosphate Pyrophosphohydrolase"/>
    <property type="match status" value="1"/>
</dbReference>
<dbReference type="PANTHER" id="PTHR43046">
    <property type="entry name" value="GDP-MANNOSE MANNOSYL HYDROLASE"/>
    <property type="match status" value="1"/>
</dbReference>
<evidence type="ECO:0000313" key="7">
    <source>
        <dbReference type="Proteomes" id="UP000245168"/>
    </source>
</evidence>
<dbReference type="RefSeq" id="WP_109252812.1">
    <property type="nucleotide sequence ID" value="NZ_QEXV01000003.1"/>
</dbReference>
<evidence type="ECO:0000256" key="1">
    <source>
        <dbReference type="ARBA" id="ARBA00001946"/>
    </source>
</evidence>
<dbReference type="SUPFAM" id="SSF55811">
    <property type="entry name" value="Nudix"/>
    <property type="match status" value="1"/>
</dbReference>
<dbReference type="InterPro" id="IPR015797">
    <property type="entry name" value="NUDIX_hydrolase-like_dom_sf"/>
</dbReference>
<dbReference type="PANTHER" id="PTHR43046:SF12">
    <property type="entry name" value="GDP-MANNOSE MANNOSYL HYDROLASE"/>
    <property type="match status" value="1"/>
</dbReference>
<comment type="caution">
    <text evidence="6">The sequence shown here is derived from an EMBL/GenBank/DDBJ whole genome shotgun (WGS) entry which is preliminary data.</text>
</comment>
<dbReference type="AlphaFoldDB" id="A0A2U2BU75"/>
<dbReference type="PROSITE" id="PS00893">
    <property type="entry name" value="NUDIX_BOX"/>
    <property type="match status" value="1"/>
</dbReference>
<gene>
    <name evidence="6" type="ORF">DDZ18_07880</name>
</gene>
<proteinExistence type="inferred from homology"/>
<evidence type="ECO:0000256" key="4">
    <source>
        <dbReference type="RuleBase" id="RU003476"/>
    </source>
</evidence>
<evidence type="ECO:0000256" key="3">
    <source>
        <dbReference type="ARBA" id="ARBA00022842"/>
    </source>
</evidence>
<organism evidence="6 7">
    <name type="scientific">Marinicauda salina</name>
    <dbReference type="NCBI Taxonomy" id="2135793"/>
    <lineage>
        <taxon>Bacteria</taxon>
        <taxon>Pseudomonadati</taxon>
        <taxon>Pseudomonadota</taxon>
        <taxon>Alphaproteobacteria</taxon>
        <taxon>Maricaulales</taxon>
        <taxon>Maricaulaceae</taxon>
        <taxon>Marinicauda</taxon>
    </lineage>
</organism>
<keyword evidence="3" id="KW-0460">Magnesium</keyword>
<feature type="domain" description="Nudix hydrolase" evidence="5">
    <location>
        <begin position="23"/>
        <end position="153"/>
    </location>
</feature>
<keyword evidence="7" id="KW-1185">Reference proteome</keyword>
<dbReference type="Pfam" id="PF00293">
    <property type="entry name" value="NUDIX"/>
    <property type="match status" value="1"/>
</dbReference>
<sequence>MSGPLAADRPVFGAPDGAGPYAAREAAYGILPREDGTIAVVRITGDIRVEHDLPGGAVEAGETLEDALAREFREETGLGVDAGPLIARADHYWIKPDGTRLLNRAAYYAVAEAGEPGGKIEDDHQLAWLDPLDAITLMRHSAAAWAIGEWLRVGARCEG</sequence>
<dbReference type="EMBL" id="QEXV01000003">
    <property type="protein sequence ID" value="PWE17581.1"/>
    <property type="molecule type" value="Genomic_DNA"/>
</dbReference>
<evidence type="ECO:0000256" key="2">
    <source>
        <dbReference type="ARBA" id="ARBA00022801"/>
    </source>
</evidence>
<accession>A0A2U2BU75</accession>
<protein>
    <submittedName>
        <fullName evidence="6">DNA mismatch repair protein MutT</fullName>
    </submittedName>
</protein>
<evidence type="ECO:0000313" key="6">
    <source>
        <dbReference type="EMBL" id="PWE17581.1"/>
    </source>
</evidence>
<dbReference type="PRINTS" id="PR00502">
    <property type="entry name" value="NUDIXFAMILY"/>
</dbReference>
<evidence type="ECO:0000259" key="5">
    <source>
        <dbReference type="PROSITE" id="PS51462"/>
    </source>
</evidence>
<keyword evidence="2 4" id="KW-0378">Hydrolase</keyword>
<dbReference type="Proteomes" id="UP000245168">
    <property type="component" value="Unassembled WGS sequence"/>
</dbReference>
<reference evidence="7" key="1">
    <citation type="submission" date="2018-05" db="EMBL/GenBank/DDBJ databases">
        <authorList>
            <person name="Liu B.-T."/>
        </authorList>
    </citation>
    <scope>NUCLEOTIDE SEQUENCE [LARGE SCALE GENOMIC DNA]</scope>
    <source>
        <strain evidence="7">WD6-1</strain>
    </source>
</reference>
<dbReference type="GO" id="GO:0016787">
    <property type="term" value="F:hydrolase activity"/>
    <property type="evidence" value="ECO:0007669"/>
    <property type="project" value="UniProtKB-KW"/>
</dbReference>
<dbReference type="InterPro" id="IPR020476">
    <property type="entry name" value="Nudix_hydrolase"/>
</dbReference>